<dbReference type="Proteomes" id="UP000544872">
    <property type="component" value="Unassembled WGS sequence"/>
</dbReference>
<dbReference type="AlphaFoldDB" id="A0A7W9ZDR2"/>
<accession>A0A7W9ZDR2</accession>
<evidence type="ECO:0000313" key="2">
    <source>
        <dbReference type="Proteomes" id="UP000544872"/>
    </source>
</evidence>
<protein>
    <submittedName>
        <fullName evidence="1">Uncharacterized protein</fullName>
    </submittedName>
</protein>
<keyword evidence="2" id="KW-1185">Reference proteome</keyword>
<comment type="caution">
    <text evidence="1">The sequence shown here is derived from an EMBL/GenBank/DDBJ whole genome shotgun (WGS) entry which is preliminary data.</text>
</comment>
<dbReference type="RefSeq" id="WP_184262084.1">
    <property type="nucleotide sequence ID" value="NZ_JACIIX010000003.1"/>
</dbReference>
<dbReference type="EMBL" id="JACIIX010000003">
    <property type="protein sequence ID" value="MBB6209632.1"/>
    <property type="molecule type" value="Genomic_DNA"/>
</dbReference>
<name>A0A7W9ZDR2_NOVIT</name>
<sequence>MNDTVDGLAPDEQAAFSEWQQKVAGANISQSTLLATDYLNHFNEIVMLLELVADMPDMLEECKAWAPKSYQDHFRDSTFRDKDLAVEAYNHVPVRFRRPFEDTVEQMNGLVFQALERLEDAVSLDDPEMVRIRAHAASRGIQRLIDVASSIIHGSDKAMDQAQIDEILSL</sequence>
<proteinExistence type="predicted"/>
<organism evidence="1 2">
    <name type="scientific">Novispirillum itersonii</name>
    <name type="common">Aquaspirillum itersonii</name>
    <dbReference type="NCBI Taxonomy" id="189"/>
    <lineage>
        <taxon>Bacteria</taxon>
        <taxon>Pseudomonadati</taxon>
        <taxon>Pseudomonadota</taxon>
        <taxon>Alphaproteobacteria</taxon>
        <taxon>Rhodospirillales</taxon>
        <taxon>Novispirillaceae</taxon>
        <taxon>Novispirillum</taxon>
    </lineage>
</organism>
<evidence type="ECO:0000313" key="1">
    <source>
        <dbReference type="EMBL" id="MBB6209632.1"/>
    </source>
</evidence>
<reference evidence="1 2" key="1">
    <citation type="submission" date="2020-08" db="EMBL/GenBank/DDBJ databases">
        <title>Genomic Encyclopedia of Type Strains, Phase IV (KMG-IV): sequencing the most valuable type-strain genomes for metagenomic binning, comparative biology and taxonomic classification.</title>
        <authorList>
            <person name="Goeker M."/>
        </authorList>
    </citation>
    <scope>NUCLEOTIDE SEQUENCE [LARGE SCALE GENOMIC DNA]</scope>
    <source>
        <strain evidence="1 2">DSM 11590</strain>
    </source>
</reference>
<gene>
    <name evidence="1" type="ORF">FHS48_001040</name>
</gene>